<dbReference type="InterPro" id="IPR032694">
    <property type="entry name" value="CopC/D"/>
</dbReference>
<dbReference type="SUPFAM" id="SSF81296">
    <property type="entry name" value="E set domains"/>
    <property type="match status" value="1"/>
</dbReference>
<dbReference type="Gene3D" id="2.60.40.1220">
    <property type="match status" value="1"/>
</dbReference>
<dbReference type="GO" id="GO:0046688">
    <property type="term" value="P:response to copper ion"/>
    <property type="evidence" value="ECO:0007669"/>
    <property type="project" value="InterPro"/>
</dbReference>
<dbReference type="GO" id="GO:0006825">
    <property type="term" value="P:copper ion transport"/>
    <property type="evidence" value="ECO:0007669"/>
    <property type="project" value="InterPro"/>
</dbReference>
<dbReference type="PANTHER" id="PTHR34820">
    <property type="entry name" value="INNER MEMBRANE PROTEIN YEBZ"/>
    <property type="match status" value="1"/>
</dbReference>
<evidence type="ECO:0000256" key="5">
    <source>
        <dbReference type="SAM" id="SignalP"/>
    </source>
</evidence>
<organism evidence="7 8">
    <name type="scientific">Roseibium alexandrii</name>
    <dbReference type="NCBI Taxonomy" id="388408"/>
    <lineage>
        <taxon>Bacteria</taxon>
        <taxon>Pseudomonadati</taxon>
        <taxon>Pseudomonadota</taxon>
        <taxon>Alphaproteobacteria</taxon>
        <taxon>Hyphomicrobiales</taxon>
        <taxon>Stappiaceae</taxon>
        <taxon>Roseibium</taxon>
    </lineage>
</organism>
<keyword evidence="3 5" id="KW-0732">Signal</keyword>
<feature type="chain" id="PRO_5005809269" evidence="5">
    <location>
        <begin position="25"/>
        <end position="119"/>
    </location>
</feature>
<dbReference type="STRING" id="388408.LAX5112_02212"/>
<reference evidence="8" key="1">
    <citation type="submission" date="2015-07" db="EMBL/GenBank/DDBJ databases">
        <authorList>
            <person name="Rodrigo-Torres Lidia"/>
            <person name="Arahal R.David."/>
        </authorList>
    </citation>
    <scope>NUCLEOTIDE SEQUENCE [LARGE SCALE GENOMIC DNA]</scope>
    <source>
        <strain evidence="8">CECT 5112</strain>
    </source>
</reference>
<name>A0A0M7A477_9HYPH</name>
<proteinExistence type="predicted"/>
<dbReference type="GO" id="GO:0042597">
    <property type="term" value="C:periplasmic space"/>
    <property type="evidence" value="ECO:0007669"/>
    <property type="project" value="InterPro"/>
</dbReference>
<evidence type="ECO:0000256" key="3">
    <source>
        <dbReference type="ARBA" id="ARBA00022729"/>
    </source>
</evidence>
<dbReference type="GO" id="GO:0005886">
    <property type="term" value="C:plasma membrane"/>
    <property type="evidence" value="ECO:0007669"/>
    <property type="project" value="TreeGrafter"/>
</dbReference>
<dbReference type="AlphaFoldDB" id="A0A0M7A477"/>
<evidence type="ECO:0000313" key="7">
    <source>
        <dbReference type="EMBL" id="CTQ69689.1"/>
    </source>
</evidence>
<evidence type="ECO:0000259" key="6">
    <source>
        <dbReference type="Pfam" id="PF04234"/>
    </source>
</evidence>
<dbReference type="Pfam" id="PF04234">
    <property type="entry name" value="CopC"/>
    <property type="match status" value="1"/>
</dbReference>
<dbReference type="OrthoDB" id="9796814at2"/>
<evidence type="ECO:0000256" key="2">
    <source>
        <dbReference type="ARBA" id="ARBA00022723"/>
    </source>
</evidence>
<dbReference type="GO" id="GO:0030313">
    <property type="term" value="C:cell envelope"/>
    <property type="evidence" value="ECO:0007669"/>
    <property type="project" value="UniProtKB-SubCell"/>
</dbReference>
<evidence type="ECO:0000313" key="8">
    <source>
        <dbReference type="Proteomes" id="UP000053235"/>
    </source>
</evidence>
<dbReference type="InterPro" id="IPR014755">
    <property type="entry name" value="Cu-Rt/internalin_Ig-like"/>
</dbReference>
<keyword evidence="2" id="KW-0479">Metal-binding</keyword>
<sequence length="119" mass="12463">MMTRFMYLALAAALGTAVATSALAHSSKETTSPPDGSTVAQSPDAIVMTFDAPMRITLIQVTGQDGTDYPVTRTDNMAPSKTFQAVPAALPDGSYTVNWRGLAEDGHAMDGSFTFSVGN</sequence>
<feature type="signal peptide" evidence="5">
    <location>
        <begin position="1"/>
        <end position="24"/>
    </location>
</feature>
<evidence type="ECO:0000256" key="4">
    <source>
        <dbReference type="ARBA" id="ARBA00023008"/>
    </source>
</evidence>
<dbReference type="PANTHER" id="PTHR34820:SF4">
    <property type="entry name" value="INNER MEMBRANE PROTEIN YEBZ"/>
    <property type="match status" value="1"/>
</dbReference>
<dbReference type="GO" id="GO:0005507">
    <property type="term" value="F:copper ion binding"/>
    <property type="evidence" value="ECO:0007669"/>
    <property type="project" value="InterPro"/>
</dbReference>
<evidence type="ECO:0000256" key="1">
    <source>
        <dbReference type="ARBA" id="ARBA00004196"/>
    </source>
</evidence>
<keyword evidence="4" id="KW-0186">Copper</keyword>
<dbReference type="EMBL" id="CXWD01000007">
    <property type="protein sequence ID" value="CTQ69689.1"/>
    <property type="molecule type" value="Genomic_DNA"/>
</dbReference>
<comment type="subcellular location">
    <subcellularLocation>
        <location evidence="1">Cell envelope</location>
    </subcellularLocation>
</comment>
<dbReference type="InterPro" id="IPR014756">
    <property type="entry name" value="Ig_E-set"/>
</dbReference>
<keyword evidence="8" id="KW-1185">Reference proteome</keyword>
<dbReference type="RefSeq" id="WP_055671849.1">
    <property type="nucleotide sequence ID" value="NZ_CXWD01000007.1"/>
</dbReference>
<accession>A0A0M7A477</accession>
<protein>
    <submittedName>
        <fullName evidence="7">Copper resistance protein C</fullName>
    </submittedName>
</protein>
<gene>
    <name evidence="7" type="primary">pcoC</name>
    <name evidence="7" type="ORF">LAX5112_02212</name>
</gene>
<dbReference type="Proteomes" id="UP000053235">
    <property type="component" value="Unassembled WGS sequence"/>
</dbReference>
<feature type="domain" description="CopC" evidence="6">
    <location>
        <begin position="25"/>
        <end position="117"/>
    </location>
</feature>
<dbReference type="InterPro" id="IPR007348">
    <property type="entry name" value="CopC_dom"/>
</dbReference>